<dbReference type="GO" id="GO:0009279">
    <property type="term" value="C:cell outer membrane"/>
    <property type="evidence" value="ECO:0007669"/>
    <property type="project" value="UniProtKB-SubCell"/>
</dbReference>
<dbReference type="InterPro" id="IPR003423">
    <property type="entry name" value="OMP_efflux"/>
</dbReference>
<keyword evidence="9" id="KW-1185">Reference proteome</keyword>
<name>A0A1S2VG54_9BACT</name>
<evidence type="ECO:0000256" key="5">
    <source>
        <dbReference type="ARBA" id="ARBA00022692"/>
    </source>
</evidence>
<dbReference type="Pfam" id="PF02321">
    <property type="entry name" value="OEP"/>
    <property type="match status" value="2"/>
</dbReference>
<dbReference type="InterPro" id="IPR051906">
    <property type="entry name" value="TolC-like"/>
</dbReference>
<dbReference type="PANTHER" id="PTHR30026">
    <property type="entry name" value="OUTER MEMBRANE PROTEIN TOLC"/>
    <property type="match status" value="1"/>
</dbReference>
<keyword evidence="7" id="KW-0998">Cell outer membrane</keyword>
<keyword evidence="5" id="KW-0812">Transmembrane</keyword>
<protein>
    <recommendedName>
        <fullName evidence="10">Transporter</fullName>
    </recommendedName>
</protein>
<evidence type="ECO:0000256" key="6">
    <source>
        <dbReference type="ARBA" id="ARBA00023136"/>
    </source>
</evidence>
<sequence>MPLNAQPLSLQQCQDYAIRHSLVIRQGELQVETARLTQRQTERAVWPTLAGSMSEALNLGRTIDPFSNGFVQKTIHSGSVGLSSNWSLFNGFRQHHQVQQQTYMRQADEAELMRQKQEVGQRVIGAYMQVLLSQQLAELAVSQRQTINRQRDRTKALIEEGQAATIQLTDWDAQLAAADYEVVSAGASLRQNSLLLQQLLNWQEAAPLTIQVIEVPEPAAPPAQPSDWIREGLRTQPMAQVAGWRLKSAQSGYAVARTSLLPAISVGGGVNTAYSSAAPRELFPIGRQLNYNLGQYVRLSVSLPVLNGLQARFQIARALIAKKTAEIDVQKVHLQLTQEIEQAVFAQTLAFEKWQSAQRQVEAQQKALLAGKARFDEGLIHVIEYATLQTNLNRALSNQLQARYEYYFRKLIADTYQN</sequence>
<evidence type="ECO:0000256" key="1">
    <source>
        <dbReference type="ARBA" id="ARBA00004442"/>
    </source>
</evidence>
<dbReference type="Proteomes" id="UP000181790">
    <property type="component" value="Unassembled WGS sequence"/>
</dbReference>
<comment type="caution">
    <text evidence="8">The sequence shown here is derived from an EMBL/GenBank/DDBJ whole genome shotgun (WGS) entry which is preliminary data.</text>
</comment>
<comment type="similarity">
    <text evidence="2">Belongs to the outer membrane factor (OMF) (TC 1.B.17) family.</text>
</comment>
<evidence type="ECO:0000313" key="8">
    <source>
        <dbReference type="EMBL" id="OIN57713.1"/>
    </source>
</evidence>
<keyword evidence="6" id="KW-0472">Membrane</keyword>
<proteinExistence type="inferred from homology"/>
<evidence type="ECO:0000256" key="4">
    <source>
        <dbReference type="ARBA" id="ARBA00022452"/>
    </source>
</evidence>
<accession>A0A1S2VG54</accession>
<dbReference type="GO" id="GO:0015562">
    <property type="term" value="F:efflux transmembrane transporter activity"/>
    <property type="evidence" value="ECO:0007669"/>
    <property type="project" value="InterPro"/>
</dbReference>
<evidence type="ECO:0000256" key="3">
    <source>
        <dbReference type="ARBA" id="ARBA00022448"/>
    </source>
</evidence>
<dbReference type="AlphaFoldDB" id="A0A1S2VG54"/>
<gene>
    <name evidence="8" type="ORF">BLX24_18380</name>
</gene>
<evidence type="ECO:0000256" key="2">
    <source>
        <dbReference type="ARBA" id="ARBA00007613"/>
    </source>
</evidence>
<dbReference type="Gene3D" id="1.20.1600.10">
    <property type="entry name" value="Outer membrane efflux proteins (OEP)"/>
    <property type="match status" value="1"/>
</dbReference>
<dbReference type="GO" id="GO:0015288">
    <property type="term" value="F:porin activity"/>
    <property type="evidence" value="ECO:0007669"/>
    <property type="project" value="TreeGrafter"/>
</dbReference>
<dbReference type="PANTHER" id="PTHR30026:SF20">
    <property type="entry name" value="OUTER MEMBRANE PROTEIN TOLC"/>
    <property type="match status" value="1"/>
</dbReference>
<keyword evidence="3" id="KW-0813">Transport</keyword>
<dbReference type="SUPFAM" id="SSF56954">
    <property type="entry name" value="Outer membrane efflux proteins (OEP)"/>
    <property type="match status" value="1"/>
</dbReference>
<dbReference type="EMBL" id="MORL01000010">
    <property type="protein sequence ID" value="OIN57713.1"/>
    <property type="molecule type" value="Genomic_DNA"/>
</dbReference>
<reference evidence="8 9" key="1">
    <citation type="submission" date="2016-10" db="EMBL/GenBank/DDBJ databases">
        <title>Arsenicibacter rosenii gen. nov., sp. nov., an efficient arsenic-methylating bacterium isolated from an arsenic-contaminated paddy soil.</title>
        <authorList>
            <person name="Huang K."/>
        </authorList>
    </citation>
    <scope>NUCLEOTIDE SEQUENCE [LARGE SCALE GENOMIC DNA]</scope>
    <source>
        <strain evidence="8 9">SM-1</strain>
    </source>
</reference>
<evidence type="ECO:0000256" key="7">
    <source>
        <dbReference type="ARBA" id="ARBA00023237"/>
    </source>
</evidence>
<organism evidence="8 9">
    <name type="scientific">Arsenicibacter rosenii</name>
    <dbReference type="NCBI Taxonomy" id="1750698"/>
    <lineage>
        <taxon>Bacteria</taxon>
        <taxon>Pseudomonadati</taxon>
        <taxon>Bacteroidota</taxon>
        <taxon>Cytophagia</taxon>
        <taxon>Cytophagales</taxon>
        <taxon>Spirosomataceae</taxon>
        <taxon>Arsenicibacter</taxon>
    </lineage>
</organism>
<dbReference type="GO" id="GO:1990281">
    <property type="term" value="C:efflux pump complex"/>
    <property type="evidence" value="ECO:0007669"/>
    <property type="project" value="TreeGrafter"/>
</dbReference>
<keyword evidence="4" id="KW-1134">Transmembrane beta strand</keyword>
<evidence type="ECO:0008006" key="10">
    <source>
        <dbReference type="Google" id="ProtNLM"/>
    </source>
</evidence>
<evidence type="ECO:0000313" key="9">
    <source>
        <dbReference type="Proteomes" id="UP000181790"/>
    </source>
</evidence>
<comment type="subcellular location">
    <subcellularLocation>
        <location evidence="1">Cell outer membrane</location>
    </subcellularLocation>
</comment>